<sequence>MNKFLIKDTISQGIKRDSQSDEREKQLYIEQLSREYHNDNLVLFLGAGASRKAGIATWDALISELFVALINQEMNKKGIKLTNSDKKSIVNSIQNQNGYSPLLQTRFLRQGFEEEFTDLVRDILYKDAVDTSHLLEELGQLCVPNRGMTGIKAIINYNFDDLIEKNLDRLRVKYHSVYSDGVKINSDELGIYHVHGFLPQNKEEYEDLSKSLLVFSEEGYHKLLLEPYNWANMTQLNYLTNDVCLFIGLSMTDPNLRRLLDIASQKNVEENPNHYAILKRFTITSDNNVGDDIMTFNHVNEELQESFFKELGINIIWVESFDDIPLILNRIKR</sequence>
<gene>
    <name evidence="1" type="ORF">JCM9152_4549</name>
</gene>
<dbReference type="Proteomes" id="UP000018895">
    <property type="component" value="Unassembled WGS sequence"/>
</dbReference>
<organism evidence="1 2">
    <name type="scientific">Halalkalibacter hemicellulosilyticusJCM 9152</name>
    <dbReference type="NCBI Taxonomy" id="1236971"/>
    <lineage>
        <taxon>Bacteria</taxon>
        <taxon>Bacillati</taxon>
        <taxon>Bacillota</taxon>
        <taxon>Bacilli</taxon>
        <taxon>Bacillales</taxon>
        <taxon>Bacillaceae</taxon>
        <taxon>Halalkalibacter</taxon>
    </lineage>
</organism>
<dbReference type="Pfam" id="PF13289">
    <property type="entry name" value="SIR2_2"/>
    <property type="match status" value="1"/>
</dbReference>
<evidence type="ECO:0000313" key="1">
    <source>
        <dbReference type="EMBL" id="GAE32952.1"/>
    </source>
</evidence>
<dbReference type="SUPFAM" id="SSF52467">
    <property type="entry name" value="DHS-like NAD/FAD-binding domain"/>
    <property type="match status" value="1"/>
</dbReference>
<evidence type="ECO:0000313" key="2">
    <source>
        <dbReference type="Proteomes" id="UP000018895"/>
    </source>
</evidence>
<reference evidence="1" key="1">
    <citation type="journal article" date="2014" name="Genome Announc.">
        <title>Draft Genome Sequences of Three Alkaliphilic Bacillus Strains, Bacillus wakoensis JCM 9140T, Bacillus akibai JCM 9157T, and Bacillus hemicellulosilyticus JCM 9152T.</title>
        <authorList>
            <person name="Yuki M."/>
            <person name="Oshima K."/>
            <person name="Suda W."/>
            <person name="Oshida Y."/>
            <person name="Kitamura K."/>
            <person name="Iida T."/>
            <person name="Hattori M."/>
            <person name="Ohkuma M."/>
        </authorList>
    </citation>
    <scope>NUCLEOTIDE SEQUENCE [LARGE SCALE GENOMIC DNA]</scope>
    <source>
        <strain evidence="1">JCM 9152</strain>
    </source>
</reference>
<keyword evidence="2" id="KW-1185">Reference proteome</keyword>
<proteinExistence type="predicted"/>
<comment type="caution">
    <text evidence="1">The sequence shown here is derived from an EMBL/GenBank/DDBJ whole genome shotgun (WGS) entry which is preliminary data.</text>
</comment>
<name>W4QM45_9BACI</name>
<protein>
    <submittedName>
        <fullName evidence="1">Uncharacterized protein</fullName>
    </submittedName>
</protein>
<dbReference type="InterPro" id="IPR029035">
    <property type="entry name" value="DHS-like_NAD/FAD-binding_dom"/>
</dbReference>
<dbReference type="EMBL" id="BAUU01000067">
    <property type="protein sequence ID" value="GAE32952.1"/>
    <property type="molecule type" value="Genomic_DNA"/>
</dbReference>
<dbReference type="AlphaFoldDB" id="W4QM45"/>
<accession>W4QM45</accession>